<dbReference type="GO" id="GO:0005739">
    <property type="term" value="C:mitochondrion"/>
    <property type="evidence" value="ECO:0007669"/>
    <property type="project" value="TreeGrafter"/>
</dbReference>
<evidence type="ECO:0000256" key="2">
    <source>
        <dbReference type="ARBA" id="ARBA00022516"/>
    </source>
</evidence>
<organism evidence="12 13">
    <name type="scientific">Polyplax serrata</name>
    <name type="common">Common mouse louse</name>
    <dbReference type="NCBI Taxonomy" id="468196"/>
    <lineage>
        <taxon>Eukaryota</taxon>
        <taxon>Metazoa</taxon>
        <taxon>Ecdysozoa</taxon>
        <taxon>Arthropoda</taxon>
        <taxon>Hexapoda</taxon>
        <taxon>Insecta</taxon>
        <taxon>Pterygota</taxon>
        <taxon>Neoptera</taxon>
        <taxon>Paraneoptera</taxon>
        <taxon>Psocodea</taxon>
        <taxon>Troctomorpha</taxon>
        <taxon>Phthiraptera</taxon>
        <taxon>Anoplura</taxon>
        <taxon>Polyplacidae</taxon>
        <taxon>Polyplax</taxon>
    </lineage>
</organism>
<dbReference type="InterPro" id="IPR020841">
    <property type="entry name" value="PKS_Beta-ketoAc_synthase_dom"/>
</dbReference>
<comment type="similarity">
    <text evidence="1 8 10">Belongs to the thiolase-like superfamily. Beta-ketoacyl-ACP synthases family.</text>
</comment>
<dbReference type="InterPro" id="IPR000794">
    <property type="entry name" value="Beta-ketoacyl_synthase"/>
</dbReference>
<name>A0AAN8PB42_POLSC</name>
<dbReference type="FunFam" id="3.40.47.10:FF:000009">
    <property type="entry name" value="3-oxoacyl-[acyl-carrier-protein] synthase 2"/>
    <property type="match status" value="1"/>
</dbReference>
<feature type="domain" description="Ketosynthase family 3 (KS3)" evidence="11">
    <location>
        <begin position="14"/>
        <end position="432"/>
    </location>
</feature>
<keyword evidence="2 8" id="KW-0444">Lipid biosynthesis</keyword>
<dbReference type="NCBIfam" id="TIGR03150">
    <property type="entry name" value="fabF"/>
    <property type="match status" value="1"/>
</dbReference>
<dbReference type="AlphaFoldDB" id="A0AAN8PB42"/>
<keyword evidence="7" id="KW-0012">Acyltransferase</keyword>
<dbReference type="InterPro" id="IPR014030">
    <property type="entry name" value="Ketoacyl_synth_N"/>
</dbReference>
<dbReference type="EMBL" id="JAWJWE010000037">
    <property type="protein sequence ID" value="KAK6625055.1"/>
    <property type="molecule type" value="Genomic_DNA"/>
</dbReference>
<dbReference type="Pfam" id="PF02801">
    <property type="entry name" value="Ketoacyl-synt_C"/>
    <property type="match status" value="1"/>
</dbReference>
<accession>A0AAN8PB42</accession>
<dbReference type="SMART" id="SM00825">
    <property type="entry name" value="PKS_KS"/>
    <property type="match status" value="1"/>
</dbReference>
<sequence length="435" mass="46220">MYLSKRCLQAAVGSKRVVVTGMGVLTSIGVNLQEAWKRVLNGECGIVSLDGEEYEKLPCKVAGKISEVNKILAEKFTSSELRTMAPSTAMALIAAEEALEDSGWLPKTDKDRTNTGVAIGVGMVDLNDICQTSEDLKIKGYKKVSPYFVPRILPNMAAGQISIKYGLRGPNHAVSTACATGAHSIGDAYRFIKSGDAKVMLCGGAESCICPLSIAGFSRLRALATNFNDEPKAASRPFDKKRNGFVMGEGSAILVMEELIHALSRNAKIYAEVVGYGLSGDGAHLTAPSEDGSGAKLSMERALANGNLSPEDVGYINAHATSTPLGDAIESKAIKEVFGKHANNVRVSSTKGSHGHLLGAAGNLESVFTIMSIHSGQLPPSINLETVEEDVKLNFVANNAEEWTMPSRDGRRIALKNAFGFGGTNASLCFAQYKQ</sequence>
<evidence type="ECO:0000313" key="12">
    <source>
        <dbReference type="EMBL" id="KAK6625055.1"/>
    </source>
</evidence>
<dbReference type="Pfam" id="PF00109">
    <property type="entry name" value="ketoacyl-synt"/>
    <property type="match status" value="1"/>
</dbReference>
<dbReference type="InterPro" id="IPR018201">
    <property type="entry name" value="Ketoacyl_synth_AS"/>
</dbReference>
<feature type="active site" description="For beta-ketoacyl synthase activity" evidence="9">
    <location>
        <position position="178"/>
    </location>
</feature>
<dbReference type="InterPro" id="IPR014031">
    <property type="entry name" value="Ketoacyl_synth_C"/>
</dbReference>
<dbReference type="GO" id="GO:0006633">
    <property type="term" value="P:fatty acid biosynthetic process"/>
    <property type="evidence" value="ECO:0007669"/>
    <property type="project" value="UniProtKB-KW"/>
</dbReference>
<dbReference type="Gene3D" id="3.40.47.10">
    <property type="match status" value="1"/>
</dbReference>
<reference evidence="12 13" key="1">
    <citation type="submission" date="2023-10" db="EMBL/GenBank/DDBJ databases">
        <title>Genomes of two closely related lineages of the louse Polyplax serrata with different host specificities.</title>
        <authorList>
            <person name="Martinu J."/>
            <person name="Tarabai H."/>
            <person name="Stefka J."/>
            <person name="Hypsa V."/>
        </authorList>
    </citation>
    <scope>NUCLEOTIDE SEQUENCE [LARGE SCALE GENOMIC DNA]</scope>
    <source>
        <strain evidence="12">HR10_N</strain>
    </source>
</reference>
<evidence type="ECO:0000256" key="5">
    <source>
        <dbReference type="ARBA" id="ARBA00023098"/>
    </source>
</evidence>
<proteinExistence type="inferred from homology"/>
<dbReference type="GO" id="GO:0004315">
    <property type="term" value="F:3-oxoacyl-[acyl-carrier-protein] synthase activity"/>
    <property type="evidence" value="ECO:0007669"/>
    <property type="project" value="InterPro"/>
</dbReference>
<protein>
    <recommendedName>
        <fullName evidence="8">3-oxoacyl-[acyl-carrier-protein] synthase</fullName>
    </recommendedName>
</protein>
<dbReference type="PANTHER" id="PTHR11712">
    <property type="entry name" value="POLYKETIDE SYNTHASE-RELATED"/>
    <property type="match status" value="1"/>
</dbReference>
<dbReference type="PROSITE" id="PS52004">
    <property type="entry name" value="KS3_2"/>
    <property type="match status" value="1"/>
</dbReference>
<dbReference type="InterPro" id="IPR016039">
    <property type="entry name" value="Thiolase-like"/>
</dbReference>
<dbReference type="CDD" id="cd00834">
    <property type="entry name" value="KAS_I_II"/>
    <property type="match status" value="1"/>
</dbReference>
<dbReference type="SUPFAM" id="SSF53901">
    <property type="entry name" value="Thiolase-like"/>
    <property type="match status" value="2"/>
</dbReference>
<dbReference type="PROSITE" id="PS00606">
    <property type="entry name" value="KS3_1"/>
    <property type="match status" value="1"/>
</dbReference>
<keyword evidence="6 8" id="KW-0275">Fatty acid biosynthesis</keyword>
<evidence type="ECO:0000259" key="11">
    <source>
        <dbReference type="PROSITE" id="PS52004"/>
    </source>
</evidence>
<dbReference type="NCBIfam" id="NF005589">
    <property type="entry name" value="PRK07314.1"/>
    <property type="match status" value="1"/>
</dbReference>
<keyword evidence="5" id="KW-0443">Lipid metabolism</keyword>
<dbReference type="PANTHER" id="PTHR11712:SF336">
    <property type="entry name" value="3-OXOACYL-[ACYL-CARRIER-PROTEIN] SYNTHASE, MITOCHONDRIAL"/>
    <property type="match status" value="1"/>
</dbReference>
<comment type="caution">
    <text evidence="12">The sequence shown here is derived from an EMBL/GenBank/DDBJ whole genome shotgun (WGS) entry which is preliminary data.</text>
</comment>
<evidence type="ECO:0000256" key="9">
    <source>
        <dbReference type="PIRSR" id="PIRSR000447-1"/>
    </source>
</evidence>
<evidence type="ECO:0000256" key="4">
    <source>
        <dbReference type="ARBA" id="ARBA00022832"/>
    </source>
</evidence>
<keyword evidence="4" id="KW-0276">Fatty acid metabolism</keyword>
<evidence type="ECO:0000256" key="7">
    <source>
        <dbReference type="ARBA" id="ARBA00023315"/>
    </source>
</evidence>
<evidence type="ECO:0000256" key="1">
    <source>
        <dbReference type="ARBA" id="ARBA00008467"/>
    </source>
</evidence>
<keyword evidence="3 8" id="KW-0808">Transferase</keyword>
<dbReference type="PIRSF" id="PIRSF000447">
    <property type="entry name" value="KAS_II"/>
    <property type="match status" value="1"/>
</dbReference>
<gene>
    <name evidence="12" type="ORF">RUM43_005346</name>
</gene>
<dbReference type="Proteomes" id="UP001372834">
    <property type="component" value="Unassembled WGS sequence"/>
</dbReference>
<evidence type="ECO:0000256" key="6">
    <source>
        <dbReference type="ARBA" id="ARBA00023160"/>
    </source>
</evidence>
<evidence type="ECO:0000256" key="10">
    <source>
        <dbReference type="RuleBase" id="RU003694"/>
    </source>
</evidence>
<evidence type="ECO:0000256" key="3">
    <source>
        <dbReference type="ARBA" id="ARBA00022679"/>
    </source>
</evidence>
<evidence type="ECO:0000313" key="13">
    <source>
        <dbReference type="Proteomes" id="UP001372834"/>
    </source>
</evidence>
<evidence type="ECO:0000256" key="8">
    <source>
        <dbReference type="PIRNR" id="PIRNR000447"/>
    </source>
</evidence>
<dbReference type="InterPro" id="IPR017568">
    <property type="entry name" value="3-oxoacyl-ACP_synth-2"/>
</dbReference>